<evidence type="ECO:0000313" key="2">
    <source>
        <dbReference type="EMBL" id="VEU43090.1"/>
    </source>
</evidence>
<keyword evidence="3" id="KW-1185">Reference proteome</keyword>
<accession>A0A448ZM19</accession>
<dbReference type="Proteomes" id="UP000291116">
    <property type="component" value="Unassembled WGS sequence"/>
</dbReference>
<organism evidence="2 3">
    <name type="scientific">Pseudo-nitzschia multistriata</name>
    <dbReference type="NCBI Taxonomy" id="183589"/>
    <lineage>
        <taxon>Eukaryota</taxon>
        <taxon>Sar</taxon>
        <taxon>Stramenopiles</taxon>
        <taxon>Ochrophyta</taxon>
        <taxon>Bacillariophyta</taxon>
        <taxon>Bacillariophyceae</taxon>
        <taxon>Bacillariophycidae</taxon>
        <taxon>Bacillariales</taxon>
        <taxon>Bacillariaceae</taxon>
        <taxon>Pseudo-nitzschia</taxon>
    </lineage>
</organism>
<feature type="compositionally biased region" description="Basic and acidic residues" evidence="1">
    <location>
        <begin position="171"/>
        <end position="189"/>
    </location>
</feature>
<gene>
    <name evidence="2" type="ORF">PSNMU_V1.4_AUG-EV-PASAV3_0100970</name>
</gene>
<feature type="region of interest" description="Disordered" evidence="1">
    <location>
        <begin position="165"/>
        <end position="189"/>
    </location>
</feature>
<proteinExistence type="predicted"/>
<name>A0A448ZM19_9STRA</name>
<reference evidence="2 3" key="1">
    <citation type="submission" date="2019-01" db="EMBL/GenBank/DDBJ databases">
        <authorList>
            <person name="Ferrante I. M."/>
        </authorList>
    </citation>
    <scope>NUCLEOTIDE SEQUENCE [LARGE SCALE GENOMIC DNA]</scope>
    <source>
        <strain evidence="2 3">B856</strain>
    </source>
</reference>
<protein>
    <submittedName>
        <fullName evidence="2">Uncharacterized protein</fullName>
    </submittedName>
</protein>
<evidence type="ECO:0000313" key="3">
    <source>
        <dbReference type="Proteomes" id="UP000291116"/>
    </source>
</evidence>
<dbReference type="AlphaFoldDB" id="A0A448ZM19"/>
<evidence type="ECO:0000256" key="1">
    <source>
        <dbReference type="SAM" id="MobiDB-lite"/>
    </source>
</evidence>
<dbReference type="EMBL" id="CAACVS010000516">
    <property type="protein sequence ID" value="VEU43090.1"/>
    <property type="molecule type" value="Genomic_DNA"/>
</dbReference>
<sequence length="189" mass="19373">MVRPFPFPLPFACSLVRSFVRSFGARLGSTRHLACLRRLLLLAALLPAVQVEKGALVALPGKLLGADGHVVREGSLGPVVVLLDGQVLGDHREAAGDADDDGDPDPGPELGPLLVVGLVGVGRQDLLLVGDPGPDLLDGLGLHLGLRPGLGDRLDPAGVGGCVCGSSRGGPGDRERERASSARNGPADR</sequence>